<gene>
    <name evidence="2" type="ORF">MM415A01581_0019</name>
    <name evidence="1" type="ORF">TM448A03726_0005</name>
</gene>
<dbReference type="EMBL" id="MT144434">
    <property type="protein sequence ID" value="QJA53592.1"/>
    <property type="molecule type" value="Genomic_DNA"/>
</dbReference>
<dbReference type="AlphaFoldDB" id="A0A6H2A1K5"/>
<organism evidence="1">
    <name type="scientific">viral metagenome</name>
    <dbReference type="NCBI Taxonomy" id="1070528"/>
    <lineage>
        <taxon>unclassified sequences</taxon>
        <taxon>metagenomes</taxon>
        <taxon>organismal metagenomes</taxon>
    </lineage>
</organism>
<evidence type="ECO:0000313" key="1">
    <source>
        <dbReference type="EMBL" id="QJA53592.1"/>
    </source>
</evidence>
<accession>A0A6H2A1K5</accession>
<reference evidence="1" key="1">
    <citation type="submission" date="2020-03" db="EMBL/GenBank/DDBJ databases">
        <title>The deep terrestrial virosphere.</title>
        <authorList>
            <person name="Holmfeldt K."/>
            <person name="Nilsson E."/>
            <person name="Simone D."/>
            <person name="Lopez-Fernandez M."/>
            <person name="Wu X."/>
            <person name="de Brujin I."/>
            <person name="Lundin D."/>
            <person name="Andersson A."/>
            <person name="Bertilsson S."/>
            <person name="Dopson M."/>
        </authorList>
    </citation>
    <scope>NUCLEOTIDE SEQUENCE</scope>
    <source>
        <strain evidence="2">MM415A01581</strain>
        <strain evidence="1">TM448A03726</strain>
    </source>
</reference>
<proteinExistence type="predicted"/>
<sequence length="59" mass="6716">MQDLKFSTELSKRENARLNAGLKKDEKFCPCCGRVIKTMAELCDRGAKIQNIGKQQQRS</sequence>
<evidence type="ECO:0000313" key="2">
    <source>
        <dbReference type="EMBL" id="QJA76102.1"/>
    </source>
</evidence>
<name>A0A6H2A1K5_9ZZZZ</name>
<protein>
    <submittedName>
        <fullName evidence="1">Uncharacterized protein</fullName>
    </submittedName>
</protein>
<dbReference type="EMBL" id="MT142204">
    <property type="protein sequence ID" value="QJA76102.1"/>
    <property type="molecule type" value="Genomic_DNA"/>
</dbReference>